<proteinExistence type="predicted"/>
<comment type="caution">
    <text evidence="3">The sequence shown here is derived from an EMBL/GenBank/DDBJ whole genome shotgun (WGS) entry which is preliminary data.</text>
</comment>
<keyword evidence="4" id="KW-1185">Reference proteome</keyword>
<feature type="domain" description="UspA" evidence="2">
    <location>
        <begin position="2"/>
        <end position="112"/>
    </location>
</feature>
<dbReference type="Pfam" id="PF00582">
    <property type="entry name" value="Usp"/>
    <property type="match status" value="1"/>
</dbReference>
<name>A0A830BFQ6_9LAMI</name>
<sequence>MEKIIVVVEDVEVARTALQWALHNILRCGDVLTLVHVYSASPSRNKNKLRRLRLKGFQLALSFMDICHAFPNTKTEIVVTEGDQDGRRIAAIAREIGASTLVLGLHDRSFLYGDVDLSLESTASLDLCEAGLQGEPGKAPTKGNNYQFWVWKTCLGQNGEWLRATYQRSGPKPEKMAQNKRDVQNDSPENIHNKSQREDLLGKANDYFECGVKSTGKKDREDEKSCTILKTVSNDGEINGCIKDGDTSRDDFEEEENAKTWSVELVSLQTSGAELEHMGFDVCIEENLNLVNVTIVSQCSRVPLKDITSQSTLDQKMLKRNHKAESVGMSSEKNRTWENGNMEVYQGTGKKARTMPHSDQDIQRWRMLAHNGLKSSGEQEEFGQSYEKERMQYGEKACMQCS</sequence>
<feature type="region of interest" description="Disordered" evidence="1">
    <location>
        <begin position="169"/>
        <end position="193"/>
    </location>
</feature>
<dbReference type="Gene3D" id="3.40.50.620">
    <property type="entry name" value="HUPs"/>
    <property type="match status" value="1"/>
</dbReference>
<dbReference type="EMBL" id="BMAC01000066">
    <property type="protein sequence ID" value="GFP83604.1"/>
    <property type="molecule type" value="Genomic_DNA"/>
</dbReference>
<dbReference type="AlphaFoldDB" id="A0A830BFQ6"/>
<evidence type="ECO:0000313" key="3">
    <source>
        <dbReference type="EMBL" id="GFP83604.1"/>
    </source>
</evidence>
<organism evidence="3 4">
    <name type="scientific">Phtheirospermum japonicum</name>
    <dbReference type="NCBI Taxonomy" id="374723"/>
    <lineage>
        <taxon>Eukaryota</taxon>
        <taxon>Viridiplantae</taxon>
        <taxon>Streptophyta</taxon>
        <taxon>Embryophyta</taxon>
        <taxon>Tracheophyta</taxon>
        <taxon>Spermatophyta</taxon>
        <taxon>Magnoliopsida</taxon>
        <taxon>eudicotyledons</taxon>
        <taxon>Gunneridae</taxon>
        <taxon>Pentapetalae</taxon>
        <taxon>asterids</taxon>
        <taxon>lamiids</taxon>
        <taxon>Lamiales</taxon>
        <taxon>Orobanchaceae</taxon>
        <taxon>Orobanchaceae incertae sedis</taxon>
        <taxon>Phtheirospermum</taxon>
    </lineage>
</organism>
<dbReference type="PANTHER" id="PTHR47848:SF1">
    <property type="entry name" value="ADENINE NUCLEOTIDE ALPHA HYDROLASES-LIKE SUPERFAMILY PROTEIN"/>
    <property type="match status" value="1"/>
</dbReference>
<dbReference type="SUPFAM" id="SSF52402">
    <property type="entry name" value="Adenine nucleotide alpha hydrolases-like"/>
    <property type="match status" value="1"/>
</dbReference>
<gene>
    <name evidence="3" type="ORF">PHJA_000503800</name>
</gene>
<dbReference type="OrthoDB" id="1901889at2759"/>
<dbReference type="InterPro" id="IPR014729">
    <property type="entry name" value="Rossmann-like_a/b/a_fold"/>
</dbReference>
<feature type="compositionally biased region" description="Basic and acidic residues" evidence="1">
    <location>
        <begin position="171"/>
        <end position="193"/>
    </location>
</feature>
<dbReference type="CDD" id="cd00293">
    <property type="entry name" value="USP-like"/>
    <property type="match status" value="1"/>
</dbReference>
<reference evidence="3" key="1">
    <citation type="submission" date="2020-07" db="EMBL/GenBank/DDBJ databases">
        <title>Ethylene signaling mediates host invasion by parasitic plants.</title>
        <authorList>
            <person name="Yoshida S."/>
        </authorList>
    </citation>
    <scope>NUCLEOTIDE SEQUENCE</scope>
    <source>
        <strain evidence="3">Okayama</strain>
    </source>
</reference>
<protein>
    <recommendedName>
        <fullName evidence="2">UspA domain-containing protein</fullName>
    </recommendedName>
</protein>
<evidence type="ECO:0000259" key="2">
    <source>
        <dbReference type="Pfam" id="PF00582"/>
    </source>
</evidence>
<accession>A0A830BFQ6</accession>
<dbReference type="PANTHER" id="PTHR47848">
    <property type="entry name" value="ADENINE NUCLEOTIDE ALPHA HYDROLASES-LIKE SUPERFAMILY PROTEIN"/>
    <property type="match status" value="1"/>
</dbReference>
<dbReference type="Proteomes" id="UP000653305">
    <property type="component" value="Unassembled WGS sequence"/>
</dbReference>
<evidence type="ECO:0000256" key="1">
    <source>
        <dbReference type="SAM" id="MobiDB-lite"/>
    </source>
</evidence>
<evidence type="ECO:0000313" key="4">
    <source>
        <dbReference type="Proteomes" id="UP000653305"/>
    </source>
</evidence>
<dbReference type="InterPro" id="IPR006016">
    <property type="entry name" value="UspA"/>
</dbReference>